<organism evidence="3 4">
    <name type="scientific">Armadillidium nasatum</name>
    <dbReference type="NCBI Taxonomy" id="96803"/>
    <lineage>
        <taxon>Eukaryota</taxon>
        <taxon>Metazoa</taxon>
        <taxon>Ecdysozoa</taxon>
        <taxon>Arthropoda</taxon>
        <taxon>Crustacea</taxon>
        <taxon>Multicrustacea</taxon>
        <taxon>Malacostraca</taxon>
        <taxon>Eumalacostraca</taxon>
        <taxon>Peracarida</taxon>
        <taxon>Isopoda</taxon>
        <taxon>Oniscidea</taxon>
        <taxon>Crinocheta</taxon>
        <taxon>Armadillidiidae</taxon>
        <taxon>Armadillidium</taxon>
    </lineage>
</organism>
<feature type="transmembrane region" description="Helical" evidence="1">
    <location>
        <begin position="148"/>
        <end position="172"/>
    </location>
</feature>
<dbReference type="EMBL" id="SEYY01015287">
    <property type="protein sequence ID" value="KAB7500082.1"/>
    <property type="molecule type" value="Genomic_DNA"/>
</dbReference>
<dbReference type="OrthoDB" id="260519at2759"/>
<evidence type="ECO:0000313" key="4">
    <source>
        <dbReference type="Proteomes" id="UP000326759"/>
    </source>
</evidence>
<dbReference type="PANTHER" id="PTHR16740:SF1">
    <property type="entry name" value="CYTOCHROME B5-RELATED PROTEIN-RELATED"/>
    <property type="match status" value="1"/>
</dbReference>
<dbReference type="PANTHER" id="PTHR16740">
    <property type="entry name" value="CYTOCHROME B5-RELATED PROTEIN-RELATED"/>
    <property type="match status" value="1"/>
</dbReference>
<evidence type="ECO:0000313" key="3">
    <source>
        <dbReference type="EMBL" id="KAB7500082.1"/>
    </source>
</evidence>
<accession>A0A5N5T194</accession>
<feature type="transmembrane region" description="Helical" evidence="1">
    <location>
        <begin position="108"/>
        <end position="128"/>
    </location>
</feature>
<keyword evidence="4" id="KW-1185">Reference proteome</keyword>
<dbReference type="AlphaFoldDB" id="A0A5N5T194"/>
<dbReference type="GO" id="GO:0006629">
    <property type="term" value="P:lipid metabolic process"/>
    <property type="evidence" value="ECO:0007669"/>
    <property type="project" value="InterPro"/>
</dbReference>
<dbReference type="InterPro" id="IPR005804">
    <property type="entry name" value="FA_desaturase_dom"/>
</dbReference>
<feature type="domain" description="Fatty acid desaturase" evidence="2">
    <location>
        <begin position="26"/>
        <end position="297"/>
    </location>
</feature>
<name>A0A5N5T194_9CRUS</name>
<keyword evidence="1" id="KW-0812">Transmembrane</keyword>
<dbReference type="Proteomes" id="UP000326759">
    <property type="component" value="Unassembled WGS sequence"/>
</dbReference>
<reference evidence="3 4" key="1">
    <citation type="journal article" date="2019" name="PLoS Biol.">
        <title>Sex chromosomes control vertical transmission of feminizing Wolbachia symbionts in an isopod.</title>
        <authorList>
            <person name="Becking T."/>
            <person name="Chebbi M.A."/>
            <person name="Giraud I."/>
            <person name="Moumen B."/>
            <person name="Laverre T."/>
            <person name="Caubet Y."/>
            <person name="Peccoud J."/>
            <person name="Gilbert C."/>
            <person name="Cordaux R."/>
        </authorList>
    </citation>
    <scope>NUCLEOTIDE SEQUENCE [LARGE SCALE GENOMIC DNA]</scope>
    <source>
        <strain evidence="3">ANa2</strain>
        <tissue evidence="3">Whole body excluding digestive tract and cuticle</tissue>
    </source>
</reference>
<feature type="transmembrane region" description="Helical" evidence="1">
    <location>
        <begin position="193"/>
        <end position="214"/>
    </location>
</feature>
<sequence length="329" mass="38414">MKLMQDSLLFGFLVFSILAARNFNIFYAIIAGIFLNFMVNVAHNFFHQRDNWRMLIFDLTLNSSREWRISHALSHHNYPNTIIDYEVSALEPHFELLPKSNKSFLHRYAVIVTGSILYSVAIYSAFVYRVILYKMGKTKFYKEDILPFLHLFLIIGLCGSLIQGLQFSFLGLHDISSEEPKRDKKLFEGNICCISRIWLVIHTVGYYFFTLIGLTAGHHHPNIYHEGDKHLEEKDWGLHQILATRERGELFMNNVFLASISFGNHTLHHLFPTVDHSKLPYLQEVLLETCKEFDIKFEVYTPWETFKGLYLQLATIKPNLSLPSIMKKM</sequence>
<comment type="caution">
    <text evidence="3">The sequence shown here is derived from an EMBL/GenBank/DDBJ whole genome shotgun (WGS) entry which is preliminary data.</text>
</comment>
<protein>
    <recommendedName>
        <fullName evidence="2">Fatty acid desaturase domain-containing protein</fullName>
    </recommendedName>
</protein>
<evidence type="ECO:0000256" key="1">
    <source>
        <dbReference type="SAM" id="Phobius"/>
    </source>
</evidence>
<keyword evidence="1" id="KW-0472">Membrane</keyword>
<dbReference type="InterPro" id="IPR053100">
    <property type="entry name" value="Cytochrome_b5-related"/>
</dbReference>
<evidence type="ECO:0000259" key="2">
    <source>
        <dbReference type="Pfam" id="PF00487"/>
    </source>
</evidence>
<proteinExistence type="predicted"/>
<keyword evidence="1" id="KW-1133">Transmembrane helix</keyword>
<dbReference type="Pfam" id="PF00487">
    <property type="entry name" value="FA_desaturase"/>
    <property type="match status" value="1"/>
</dbReference>
<gene>
    <name evidence="3" type="ORF">Anas_00797</name>
</gene>